<gene>
    <name evidence="6" type="ORF">B4U80_09368</name>
</gene>
<keyword evidence="3" id="KW-0496">Mitochondrion</keyword>
<dbReference type="OrthoDB" id="21330at2759"/>
<evidence type="ECO:0000313" key="6">
    <source>
        <dbReference type="EMBL" id="RWS23916.1"/>
    </source>
</evidence>
<keyword evidence="7" id="KW-1185">Reference proteome</keyword>
<name>A0A443S8M3_9ACAR</name>
<accession>A0A443S8M3</accession>
<reference evidence="6 7" key="1">
    <citation type="journal article" date="2018" name="Gigascience">
        <title>Genomes of trombidid mites reveal novel predicted allergens and laterally-transferred genes associated with secondary metabolism.</title>
        <authorList>
            <person name="Dong X."/>
            <person name="Chaisiri K."/>
            <person name="Xia D."/>
            <person name="Armstrong S.D."/>
            <person name="Fang Y."/>
            <person name="Donnelly M.J."/>
            <person name="Kadowaki T."/>
            <person name="McGarry J.W."/>
            <person name="Darby A.C."/>
            <person name="Makepeace B.L."/>
        </authorList>
    </citation>
    <scope>NUCLEOTIDE SEQUENCE [LARGE SCALE GENOMIC DNA]</scope>
    <source>
        <strain evidence="6">UoL-UT</strain>
    </source>
</reference>
<dbReference type="AlphaFoldDB" id="A0A443S8M3"/>
<comment type="similarity">
    <text evidence="2">Belongs to the Iojap/RsfS family.</text>
</comment>
<evidence type="ECO:0000313" key="7">
    <source>
        <dbReference type="Proteomes" id="UP000288716"/>
    </source>
</evidence>
<dbReference type="Proteomes" id="UP000288716">
    <property type="component" value="Unassembled WGS sequence"/>
</dbReference>
<dbReference type="GO" id="GO:0043023">
    <property type="term" value="F:ribosomal large subunit binding"/>
    <property type="evidence" value="ECO:0007669"/>
    <property type="project" value="TreeGrafter"/>
</dbReference>
<dbReference type="GO" id="GO:0090071">
    <property type="term" value="P:negative regulation of ribosome biogenesis"/>
    <property type="evidence" value="ECO:0007669"/>
    <property type="project" value="TreeGrafter"/>
</dbReference>
<sequence>MLAFYSRLVSSERPLNSLKVERLSKRFLCSSKDDGSKGDNEDDSLKPSLGSKFSVFREKDSKIILDFDEKQLLESTEETKPIFLYQEKKKKLFGKLSLERGVTGVYDIEDLVEVLRHEKMKDIAVIRIPAEMRYCDYMVIANANSYRHLEASCEFINKLYKRKKHEKDPFIIIEGERSNNWKVMDMRSIVLHLMLEEVRSKYDIEMLWTCGPQFDDKTQYPEYDIATDLLTKHTKFLEELSPISVEHTEKQNENASL</sequence>
<dbReference type="GO" id="GO:0017148">
    <property type="term" value="P:negative regulation of translation"/>
    <property type="evidence" value="ECO:0007669"/>
    <property type="project" value="TreeGrafter"/>
</dbReference>
<evidence type="ECO:0000256" key="4">
    <source>
        <dbReference type="ARBA" id="ARBA00053669"/>
    </source>
</evidence>
<evidence type="ECO:0000256" key="2">
    <source>
        <dbReference type="ARBA" id="ARBA00010574"/>
    </source>
</evidence>
<dbReference type="Pfam" id="PF02410">
    <property type="entry name" value="RsfS"/>
    <property type="match status" value="1"/>
</dbReference>
<dbReference type="PANTHER" id="PTHR21043">
    <property type="entry name" value="IOJAP SUPERFAMILY ORTHOLOG"/>
    <property type="match status" value="1"/>
</dbReference>
<dbReference type="VEuPathDB" id="VectorBase:LDEU008124"/>
<dbReference type="PANTHER" id="PTHR21043:SF0">
    <property type="entry name" value="MITOCHONDRIAL ASSEMBLY OF RIBOSOMAL LARGE SUBUNIT PROTEIN 1"/>
    <property type="match status" value="1"/>
</dbReference>
<protein>
    <recommendedName>
        <fullName evidence="5">Mitochondrial assembly of ribosomal large subunit protein 1</fullName>
    </recommendedName>
</protein>
<evidence type="ECO:0000256" key="3">
    <source>
        <dbReference type="ARBA" id="ARBA00023128"/>
    </source>
</evidence>
<comment type="caution">
    <text evidence="6">The sequence shown here is derived from an EMBL/GenBank/DDBJ whole genome shotgun (WGS) entry which is preliminary data.</text>
</comment>
<organism evidence="6 7">
    <name type="scientific">Leptotrombidium deliense</name>
    <dbReference type="NCBI Taxonomy" id="299467"/>
    <lineage>
        <taxon>Eukaryota</taxon>
        <taxon>Metazoa</taxon>
        <taxon>Ecdysozoa</taxon>
        <taxon>Arthropoda</taxon>
        <taxon>Chelicerata</taxon>
        <taxon>Arachnida</taxon>
        <taxon>Acari</taxon>
        <taxon>Acariformes</taxon>
        <taxon>Trombidiformes</taxon>
        <taxon>Prostigmata</taxon>
        <taxon>Anystina</taxon>
        <taxon>Parasitengona</taxon>
        <taxon>Trombiculoidea</taxon>
        <taxon>Trombiculidae</taxon>
        <taxon>Leptotrombidium</taxon>
    </lineage>
</organism>
<dbReference type="GO" id="GO:0005739">
    <property type="term" value="C:mitochondrion"/>
    <property type="evidence" value="ECO:0007669"/>
    <property type="project" value="UniProtKB-SubCell"/>
</dbReference>
<proteinExistence type="inferred from homology"/>
<dbReference type="Gene3D" id="3.30.460.10">
    <property type="entry name" value="Beta Polymerase, domain 2"/>
    <property type="match status" value="1"/>
</dbReference>
<comment type="subcellular location">
    <subcellularLocation>
        <location evidence="1">Mitochondrion</location>
    </subcellularLocation>
</comment>
<evidence type="ECO:0000256" key="1">
    <source>
        <dbReference type="ARBA" id="ARBA00004173"/>
    </source>
</evidence>
<dbReference type="EMBL" id="NCKV01005668">
    <property type="protein sequence ID" value="RWS23916.1"/>
    <property type="molecule type" value="Genomic_DNA"/>
</dbReference>
<dbReference type="HAMAP" id="MF_01477">
    <property type="entry name" value="Iojap_RsfS"/>
    <property type="match status" value="1"/>
</dbReference>
<dbReference type="InterPro" id="IPR043519">
    <property type="entry name" value="NT_sf"/>
</dbReference>
<dbReference type="STRING" id="299467.A0A443S8M3"/>
<dbReference type="InterPro" id="IPR004394">
    <property type="entry name" value="Iojap/RsfS/C7orf30"/>
</dbReference>
<comment type="function">
    <text evidence="4">Required for normal mitochondrial ribosome function and mitochondrial translation. May play a role in ribosome biogenesis by preventing premature association of the 28S and 39S ribosomal subunits. Interacts with mitochondrial ribosomal protein uL14m (MRPL14), probably blocking formation of intersubunit bridge B8, preventing association of the 28S and 39S ribosomal subunits. Addition to isolated mitochondrial ribosomal subunits partially inhibits translation, probably by interfering with the association of the 28S and 39S ribosomal subunits and the formation of functional ribosomes. May also participate in the assembly and/or regulation of the stability of the large subunit of the mitochondrial ribosome. May function as a ribosomal silencing factor.</text>
</comment>
<evidence type="ECO:0000256" key="5">
    <source>
        <dbReference type="ARBA" id="ARBA00073331"/>
    </source>
</evidence>
<dbReference type="FunFam" id="3.30.460.10:FF:000018">
    <property type="entry name" value="Mitochondrial assembly of ribosomal large subunit 1"/>
    <property type="match status" value="1"/>
</dbReference>
<dbReference type="NCBIfam" id="TIGR00090">
    <property type="entry name" value="rsfS_iojap_ybeB"/>
    <property type="match status" value="1"/>
</dbReference>
<dbReference type="SUPFAM" id="SSF81301">
    <property type="entry name" value="Nucleotidyltransferase"/>
    <property type="match status" value="1"/>
</dbReference>